<dbReference type="EMBL" id="AP023094">
    <property type="protein sequence ID" value="BCE45500.1"/>
    <property type="molecule type" value="Genomic_DNA"/>
</dbReference>
<evidence type="ECO:0000313" key="3">
    <source>
        <dbReference type="EMBL" id="BCE63102.1"/>
    </source>
</evidence>
<sequence length="63" mass="7584">MRCPRLRLTVPWLGFRWADIQSLPYHILIEAGMFLDRLSYGLRREMLLAVVRLWRSDGRRRGI</sequence>
<evidence type="ECO:0000313" key="2">
    <source>
        <dbReference type="EMBL" id="BCE45500.1"/>
    </source>
</evidence>
<organism evidence="3">
    <name type="scientific">Bradyrhizobium diazoefficiens</name>
    <dbReference type="NCBI Taxonomy" id="1355477"/>
    <lineage>
        <taxon>Bacteria</taxon>
        <taxon>Pseudomonadati</taxon>
        <taxon>Pseudomonadota</taxon>
        <taxon>Alphaproteobacteria</taxon>
        <taxon>Hyphomicrobiales</taxon>
        <taxon>Nitrobacteraceae</taxon>
        <taxon>Bradyrhizobium</taxon>
    </lineage>
</organism>
<name>A0A810AD00_9BRAD</name>
<dbReference type="EMBL" id="AP023091">
    <property type="protein sequence ID" value="BCE19246.1"/>
    <property type="molecule type" value="Genomic_DNA"/>
</dbReference>
<accession>A0A810AD00</accession>
<protein>
    <submittedName>
        <fullName evidence="3">Uncharacterized protein</fullName>
    </submittedName>
</protein>
<proteinExistence type="predicted"/>
<dbReference type="EMBL" id="AP023096">
    <property type="protein sequence ID" value="BCE63102.1"/>
    <property type="molecule type" value="Genomic_DNA"/>
</dbReference>
<dbReference type="RefSeq" id="WP_192816616.1">
    <property type="nucleotide sequence ID" value="NZ_AJQI01000487.1"/>
</dbReference>
<evidence type="ECO:0000313" key="1">
    <source>
        <dbReference type="EMBL" id="BCE19246.1"/>
    </source>
</evidence>
<reference evidence="3" key="3">
    <citation type="submission" date="2020-05" db="EMBL/GenBank/DDBJ databases">
        <title>Complete genome sequence of Bradyrhizobium diazoefficiens XF6 isolated from soybean nodule.</title>
        <authorList>
            <person name="Noda R."/>
            <person name="Kakizaki K."/>
            <person name="Minamisawa K."/>
        </authorList>
    </citation>
    <scope>NUCLEOTIDE SEQUENCE</scope>
    <source>
        <strain evidence="3">XF6</strain>
    </source>
</reference>
<gene>
    <name evidence="1" type="ORF">XF1B_19270</name>
    <name evidence="2" type="ORF">XF4B_18490</name>
    <name evidence="3" type="ORF">XF6B_19010</name>
</gene>
<reference evidence="2" key="2">
    <citation type="submission" date="2020-05" db="EMBL/GenBank/DDBJ databases">
        <title>Complete genome sequence of Bradyrhizobium diazoefficiens XF4 isolated from soybean nodule.</title>
        <authorList>
            <person name="Noda R."/>
            <person name="Kakizaki K."/>
            <person name="Minamisawa K."/>
        </authorList>
    </citation>
    <scope>NUCLEOTIDE SEQUENCE</scope>
    <source>
        <strain evidence="2">XF4</strain>
    </source>
</reference>
<reference evidence="1" key="1">
    <citation type="submission" date="2020-05" db="EMBL/GenBank/DDBJ databases">
        <title>Complete genome sequence of Bradyrhizobium diazoefficiens XF1 isolated from soybean nodule.</title>
        <authorList>
            <person name="Noda R."/>
            <person name="Kakizaki K."/>
            <person name="Minamisawa K."/>
        </authorList>
    </citation>
    <scope>NUCLEOTIDE SEQUENCE</scope>
    <source>
        <strain evidence="1">XF1</strain>
    </source>
</reference>
<dbReference type="AlphaFoldDB" id="A0A810AD00"/>